<dbReference type="SUPFAM" id="SSF54292">
    <property type="entry name" value="2Fe-2S ferredoxin-like"/>
    <property type="match status" value="1"/>
</dbReference>
<dbReference type="InterPro" id="IPR012675">
    <property type="entry name" value="Beta-grasp_dom_sf"/>
</dbReference>
<dbReference type="Pfam" id="PF00111">
    <property type="entry name" value="Fer2"/>
    <property type="match status" value="1"/>
</dbReference>
<dbReference type="Pfam" id="PF14574">
    <property type="entry name" value="RACo_C_ter"/>
    <property type="match status" value="1"/>
</dbReference>
<dbReference type="CDD" id="cd00207">
    <property type="entry name" value="fer2"/>
    <property type="match status" value="1"/>
</dbReference>
<keyword evidence="3" id="KW-1185">Reference proteome</keyword>
<sequence>MPTVTFLPGYRKVTVPGGTTILDAARAAGLSMNVVCGGQGKCGKCLVFIKEGTATFDRDKYRRFFSDDEIARGACLACQATVVGDVLVNVPAESLIQEQKILVEVPGQEGIPFNPAVRKYVVRLEPPSLDDTTPDLTRVLEGIEKQGGPPPTSIYAPLDVLCFLPLVLRRNEWNATATVALAPVGYRLSSVDGGDTSERLYGAAVDLGTTTVVAYLWSLTDGRILATASNYNRQISCGEDILSRVNFSRKSGLSQLQQLATESINEALTTAADTAGIDREEIFEVMVAGNTVMTHLFLGIDPAYMITEPYIPVVRRMLSTGAGQIGIAAHRNAEVYTFPAVSNFIGGDIIADILATGMTDREEATLMVDIGTNFEAVLGNSDWMLSCAGAAGPALEGGEVLFGMRANPGAIERVAIDAETLTPTCSTINGVRPRGICGSGLIDLLAELLRTCVIDRTGRINLDISHPRVRKGQYYPEYVVAWKKETSVGKDIVMTENDIRNLIMSKAAIHGACMTLLDAAGLEPGDIGRVCFAGAFGNYLNKENAITVGLIPEMPLDRVENIGNGAITGANIALINRKRRKELDAIARRITYIELNAEPSFMDRYTSSCFLPHTDFTLFPHVQQMLEACRAKQGVRSWQA</sequence>
<dbReference type="InterPro" id="IPR001041">
    <property type="entry name" value="2Fe-2S_ferredoxin-type"/>
</dbReference>
<evidence type="ECO:0000313" key="3">
    <source>
        <dbReference type="Proteomes" id="UP001626603"/>
    </source>
</evidence>
<dbReference type="SUPFAM" id="SSF53067">
    <property type="entry name" value="Actin-like ATPase domain"/>
    <property type="match status" value="1"/>
</dbReference>
<dbReference type="EMBL" id="CP137641">
    <property type="protein sequence ID" value="WOX55541.1"/>
    <property type="molecule type" value="Genomic_DNA"/>
</dbReference>
<dbReference type="Gene3D" id="3.10.20.880">
    <property type="match status" value="1"/>
</dbReference>
<protein>
    <submittedName>
        <fullName evidence="2">ASKHA domain-containing protein</fullName>
    </submittedName>
</protein>
<dbReference type="AlphaFoldDB" id="A0ABD8AAB8"/>
<dbReference type="InterPro" id="IPR041414">
    <property type="entry name" value="Raco-like_middle"/>
</dbReference>
<name>A0ABD8AAB8_9EURY</name>
<accession>A0ABD8AAB8</accession>
<dbReference type="Proteomes" id="UP001626603">
    <property type="component" value="Chromosome"/>
</dbReference>
<dbReference type="InterPro" id="IPR052911">
    <property type="entry name" value="Corrinoid_activation_enz"/>
</dbReference>
<evidence type="ECO:0000259" key="1">
    <source>
        <dbReference type="PROSITE" id="PS51085"/>
    </source>
</evidence>
<dbReference type="InterPro" id="IPR042259">
    <property type="entry name" value="Raco-like_middle_sf"/>
</dbReference>
<dbReference type="PANTHER" id="PTHR42895:SF2">
    <property type="entry name" value="IRON-SULFUR CLUSTER PROTEIN"/>
    <property type="match status" value="1"/>
</dbReference>
<dbReference type="Pfam" id="PF17650">
    <property type="entry name" value="RACo_linker"/>
    <property type="match status" value="1"/>
</dbReference>
<dbReference type="Pfam" id="PF17651">
    <property type="entry name" value="Raco_middle"/>
    <property type="match status" value="1"/>
</dbReference>
<dbReference type="InterPro" id="IPR027980">
    <property type="entry name" value="RACo_C"/>
</dbReference>
<dbReference type="PANTHER" id="PTHR42895">
    <property type="entry name" value="IRON-SULFUR CLUSTER-BINDING PROTEIN-RELATED"/>
    <property type="match status" value="1"/>
</dbReference>
<dbReference type="Gene3D" id="3.10.20.30">
    <property type="match status" value="1"/>
</dbReference>
<feature type="domain" description="2Fe-2S ferredoxin-type" evidence="1">
    <location>
        <begin position="2"/>
        <end position="94"/>
    </location>
</feature>
<organism evidence="2 3">
    <name type="scientific">Methanoculleus palmolei</name>
    <dbReference type="NCBI Taxonomy" id="72612"/>
    <lineage>
        <taxon>Archaea</taxon>
        <taxon>Methanobacteriati</taxon>
        <taxon>Methanobacteriota</taxon>
        <taxon>Stenosarchaea group</taxon>
        <taxon>Methanomicrobia</taxon>
        <taxon>Methanomicrobiales</taxon>
        <taxon>Methanomicrobiaceae</taxon>
        <taxon>Methanoculleus</taxon>
    </lineage>
</organism>
<gene>
    <name evidence="2" type="ORF">R6Y95_08720</name>
</gene>
<proteinExistence type="predicted"/>
<evidence type="ECO:0000313" key="2">
    <source>
        <dbReference type="EMBL" id="WOX55541.1"/>
    </source>
</evidence>
<dbReference type="InterPro" id="IPR036010">
    <property type="entry name" value="2Fe-2S_ferredoxin-like_sf"/>
</dbReference>
<dbReference type="InterPro" id="IPR040506">
    <property type="entry name" value="RACo_linker"/>
</dbReference>
<reference evidence="2 3" key="1">
    <citation type="submission" date="2023-10" db="EMBL/GenBank/DDBJ databases">
        <title>The complete genome sequence of Methanoculleus palmolei DSM 4273.</title>
        <authorList>
            <person name="Lai S.-J."/>
            <person name="You Y.-T."/>
            <person name="Chen S.-C."/>
        </authorList>
    </citation>
    <scope>NUCLEOTIDE SEQUENCE [LARGE SCALE GENOMIC DNA]</scope>
    <source>
        <strain evidence="2 3">DSM 4273</strain>
    </source>
</reference>
<dbReference type="PROSITE" id="PS51085">
    <property type="entry name" value="2FE2S_FER_2"/>
    <property type="match status" value="1"/>
</dbReference>
<dbReference type="InterPro" id="IPR043129">
    <property type="entry name" value="ATPase_NBD"/>
</dbReference>
<dbReference type="Gene3D" id="3.30.420.480">
    <property type="entry name" value="Domain of unknown function (DUF4445)"/>
    <property type="match status" value="1"/>
</dbReference>